<keyword evidence="11" id="KW-0325">Glycoprotein</keyword>
<dbReference type="Proteomes" id="UP001201262">
    <property type="component" value="Unassembled WGS sequence"/>
</dbReference>
<dbReference type="SMART" id="SM00458">
    <property type="entry name" value="RICIN"/>
    <property type="match status" value="1"/>
</dbReference>
<dbReference type="PROSITE" id="PS50231">
    <property type="entry name" value="RICIN_B_LECTIN"/>
    <property type="match status" value="1"/>
</dbReference>
<name>A0AAD4PXS9_9EURO</name>
<dbReference type="InterPro" id="IPR013780">
    <property type="entry name" value="Glyco_hydro_b"/>
</dbReference>
<dbReference type="GeneID" id="70248671"/>
<proteinExistence type="inferred from homology"/>
<evidence type="ECO:0000256" key="1">
    <source>
        <dbReference type="ARBA" id="ARBA00001255"/>
    </source>
</evidence>
<dbReference type="Gene3D" id="2.60.40.1180">
    <property type="entry name" value="Golgi alpha-mannosidase II"/>
    <property type="match status" value="1"/>
</dbReference>
<dbReference type="Pfam" id="PF00652">
    <property type="entry name" value="Ricin_B_lectin"/>
    <property type="match status" value="1"/>
</dbReference>
<evidence type="ECO:0000256" key="13">
    <source>
        <dbReference type="RuleBase" id="RU361168"/>
    </source>
</evidence>
<dbReference type="GO" id="GO:0030246">
    <property type="term" value="F:carbohydrate binding"/>
    <property type="evidence" value="ECO:0007669"/>
    <property type="project" value="UniProtKB-KW"/>
</dbReference>
<dbReference type="InterPro" id="IPR000772">
    <property type="entry name" value="Ricin_B_lectin"/>
</dbReference>
<keyword evidence="6" id="KW-0964">Secreted</keyword>
<keyword evidence="10 13" id="KW-1015">Disulfide bond</keyword>
<dbReference type="PANTHER" id="PTHR11452:SF91">
    <property type="entry name" value="ALPHA-GALACTOSIDASE A-RELATED"/>
    <property type="match status" value="1"/>
</dbReference>
<dbReference type="FunFam" id="3.20.20.70:FF:000177">
    <property type="entry name" value="Alpha-galactosidase"/>
    <property type="match status" value="1"/>
</dbReference>
<feature type="domain" description="Ricin B lectin" evidence="15">
    <location>
        <begin position="421"/>
        <end position="537"/>
    </location>
</feature>
<keyword evidence="7 14" id="KW-0732">Signal</keyword>
<evidence type="ECO:0000256" key="8">
    <source>
        <dbReference type="ARBA" id="ARBA00022734"/>
    </source>
</evidence>
<evidence type="ECO:0000256" key="3">
    <source>
        <dbReference type="ARBA" id="ARBA00004613"/>
    </source>
</evidence>
<dbReference type="InterPro" id="IPR035992">
    <property type="entry name" value="Ricin_B-like_lectins"/>
</dbReference>
<evidence type="ECO:0000313" key="16">
    <source>
        <dbReference type="EMBL" id="KAH8696739.1"/>
    </source>
</evidence>
<organism evidence="16 17">
    <name type="scientific">Talaromyces proteolyticus</name>
    <dbReference type="NCBI Taxonomy" id="1131652"/>
    <lineage>
        <taxon>Eukaryota</taxon>
        <taxon>Fungi</taxon>
        <taxon>Dikarya</taxon>
        <taxon>Ascomycota</taxon>
        <taxon>Pezizomycotina</taxon>
        <taxon>Eurotiomycetes</taxon>
        <taxon>Eurotiomycetidae</taxon>
        <taxon>Eurotiales</taxon>
        <taxon>Trichocomaceae</taxon>
        <taxon>Talaromyces</taxon>
        <taxon>Talaromyces sect. Bacilispori</taxon>
    </lineage>
</organism>
<dbReference type="CDD" id="cd14792">
    <property type="entry name" value="GH27"/>
    <property type="match status" value="1"/>
</dbReference>
<dbReference type="GO" id="GO:0005975">
    <property type="term" value="P:carbohydrate metabolic process"/>
    <property type="evidence" value="ECO:0007669"/>
    <property type="project" value="InterPro"/>
</dbReference>
<keyword evidence="17" id="KW-1185">Reference proteome</keyword>
<keyword evidence="9 13" id="KW-0378">Hydrolase</keyword>
<feature type="chain" id="PRO_5042173025" description="Alpha-galactosidase" evidence="14">
    <location>
        <begin position="24"/>
        <end position="565"/>
    </location>
</feature>
<dbReference type="GO" id="GO:0005576">
    <property type="term" value="C:extracellular region"/>
    <property type="evidence" value="ECO:0007669"/>
    <property type="project" value="UniProtKB-SubCell"/>
</dbReference>
<keyword evidence="8" id="KW-0430">Lectin</keyword>
<dbReference type="SUPFAM" id="SSF50370">
    <property type="entry name" value="Ricin B-like lectins"/>
    <property type="match status" value="1"/>
</dbReference>
<dbReference type="RefSeq" id="XP_046071675.1">
    <property type="nucleotide sequence ID" value="XM_046218384.1"/>
</dbReference>
<evidence type="ECO:0000256" key="14">
    <source>
        <dbReference type="SAM" id="SignalP"/>
    </source>
</evidence>
<dbReference type="InterPro" id="IPR017853">
    <property type="entry name" value="GH"/>
</dbReference>
<gene>
    <name evidence="16" type="ORF">BGW36DRAFT_398209</name>
</gene>
<dbReference type="GO" id="GO:0004557">
    <property type="term" value="F:alpha-galactosidase activity"/>
    <property type="evidence" value="ECO:0007669"/>
    <property type="project" value="UniProtKB-EC"/>
</dbReference>
<protein>
    <recommendedName>
        <fullName evidence="5 13">Alpha-galactosidase</fullName>
        <ecNumber evidence="5 13">3.2.1.22</ecNumber>
    </recommendedName>
    <alternativeName>
        <fullName evidence="13">Melibiase</fullName>
    </alternativeName>
</protein>
<evidence type="ECO:0000256" key="4">
    <source>
        <dbReference type="ARBA" id="ARBA00009743"/>
    </source>
</evidence>
<evidence type="ECO:0000256" key="2">
    <source>
        <dbReference type="ARBA" id="ARBA00003969"/>
    </source>
</evidence>
<dbReference type="AlphaFoldDB" id="A0AAD4PXS9"/>
<dbReference type="InterPro" id="IPR041233">
    <property type="entry name" value="Melibiase_C"/>
</dbReference>
<evidence type="ECO:0000256" key="9">
    <source>
        <dbReference type="ARBA" id="ARBA00022801"/>
    </source>
</evidence>
<dbReference type="EMBL" id="JAJTJA010000007">
    <property type="protein sequence ID" value="KAH8696739.1"/>
    <property type="molecule type" value="Genomic_DNA"/>
</dbReference>
<dbReference type="InterPro" id="IPR013785">
    <property type="entry name" value="Aldolase_TIM"/>
</dbReference>
<sequence length="565" mass="62804">MAPHTSASLLAAITTWMISGSRASIQRPGLLPTPPMGFNDWSRFECAINQSVFTETADAMVSKGLLTAGYNRINIDDCWMADARTEEGKLTWNETLFPNGLPWLGEYLQDRGFHFGIYEDAGNETCGGYPGSYGYEEVDAHTFASWGIDYLKVDGCHVTPSTEDEYHKRYAAWHKAFSKMSDPLIFSQSAPAYFSLWLTGSDNLTDWFTVMDWVPYNGELARHSSDILVYVGVEGLSGWESVMQNYNYNTQVARYQVPGYFNDPDFLIADNPELSLDEKRSQFALWASFSAPLIISAWIPSLPDEVVSYLKNSDLIEIDQDPLAQQATLVSRDDSFDVLTRSLANGDRVVTVLNRGNSTDDISISALRLGLLNTKRTYSAKNLWTGEFIRFQGSLEIRGLASHATAVFRINLSGPSSFGVSPTGMIFNAASTKCLTAGSKSEEVEFTTCAATDAQVWQIRPLLSTISPLSAPSLCLTATAGKVLLEDCELLKFTQEWEYSVSGYLTNKHTHECMTEMAGASLSECQYEVDSQLWLHIVIGNYLIYAYFLDIPLSLYATERNGVEI</sequence>
<dbReference type="InterPro" id="IPR002241">
    <property type="entry name" value="Glyco_hydro_27"/>
</dbReference>
<comment type="caution">
    <text evidence="16">The sequence shown here is derived from an EMBL/GenBank/DDBJ whole genome shotgun (WGS) entry which is preliminary data.</text>
</comment>
<keyword evidence="12 13" id="KW-0326">Glycosidase</keyword>
<dbReference type="SUPFAM" id="SSF51011">
    <property type="entry name" value="Glycosyl hydrolase domain"/>
    <property type="match status" value="1"/>
</dbReference>
<evidence type="ECO:0000313" key="17">
    <source>
        <dbReference type="Proteomes" id="UP001201262"/>
    </source>
</evidence>
<accession>A0AAD4PXS9</accession>
<dbReference type="PANTHER" id="PTHR11452">
    <property type="entry name" value="ALPHA-GALACTOSIDASE/ALPHA-N-ACETYLGALACTOSAMINIDASE"/>
    <property type="match status" value="1"/>
</dbReference>
<dbReference type="Pfam" id="PF16499">
    <property type="entry name" value="Melibiase_2"/>
    <property type="match status" value="1"/>
</dbReference>
<dbReference type="SUPFAM" id="SSF51445">
    <property type="entry name" value="(Trans)glycosidases"/>
    <property type="match status" value="1"/>
</dbReference>
<comment type="similarity">
    <text evidence="4 13">Belongs to the glycosyl hydrolase 27 family.</text>
</comment>
<evidence type="ECO:0000256" key="10">
    <source>
        <dbReference type="ARBA" id="ARBA00023157"/>
    </source>
</evidence>
<evidence type="ECO:0000259" key="15">
    <source>
        <dbReference type="SMART" id="SM00458"/>
    </source>
</evidence>
<comment type="catalytic activity">
    <reaction evidence="1 13">
        <text>Hydrolysis of terminal, non-reducing alpha-D-galactose residues in alpha-D-galactosides, including galactose oligosaccharides, galactomannans and galactolipids.</text>
        <dbReference type="EC" id="3.2.1.22"/>
    </reaction>
</comment>
<dbReference type="PRINTS" id="PR00740">
    <property type="entry name" value="GLHYDRLASE27"/>
</dbReference>
<evidence type="ECO:0000256" key="12">
    <source>
        <dbReference type="ARBA" id="ARBA00023295"/>
    </source>
</evidence>
<comment type="subcellular location">
    <subcellularLocation>
        <location evidence="3">Secreted</location>
    </subcellularLocation>
</comment>
<dbReference type="EC" id="3.2.1.22" evidence="5 13"/>
<evidence type="ECO:0000256" key="6">
    <source>
        <dbReference type="ARBA" id="ARBA00022525"/>
    </source>
</evidence>
<reference evidence="16" key="1">
    <citation type="submission" date="2021-12" db="EMBL/GenBank/DDBJ databases">
        <title>Convergent genome expansion in fungi linked to evolution of root-endophyte symbiosis.</title>
        <authorList>
            <consortium name="DOE Joint Genome Institute"/>
            <person name="Ke Y.-H."/>
            <person name="Bonito G."/>
            <person name="Liao H.-L."/>
            <person name="Looney B."/>
            <person name="Rojas-Flechas A."/>
            <person name="Nash J."/>
            <person name="Hameed K."/>
            <person name="Schadt C."/>
            <person name="Martin F."/>
            <person name="Crous P.W."/>
            <person name="Miettinen O."/>
            <person name="Magnuson J.K."/>
            <person name="Labbe J."/>
            <person name="Jacobson D."/>
            <person name="Doktycz M.J."/>
            <person name="Veneault-Fourrey C."/>
            <person name="Kuo A."/>
            <person name="Mondo S."/>
            <person name="Calhoun S."/>
            <person name="Riley R."/>
            <person name="Ohm R."/>
            <person name="LaButti K."/>
            <person name="Andreopoulos B."/>
            <person name="Pangilinan J."/>
            <person name="Nolan M."/>
            <person name="Tritt A."/>
            <person name="Clum A."/>
            <person name="Lipzen A."/>
            <person name="Daum C."/>
            <person name="Barry K."/>
            <person name="Grigoriev I.V."/>
            <person name="Vilgalys R."/>
        </authorList>
    </citation>
    <scope>NUCLEOTIDE SEQUENCE</scope>
    <source>
        <strain evidence="16">PMI_201</strain>
    </source>
</reference>
<dbReference type="Pfam" id="PF17801">
    <property type="entry name" value="Melibiase_C"/>
    <property type="match status" value="1"/>
</dbReference>
<feature type="signal peptide" evidence="14">
    <location>
        <begin position="1"/>
        <end position="23"/>
    </location>
</feature>
<dbReference type="Gene3D" id="3.20.20.70">
    <property type="entry name" value="Aldolase class I"/>
    <property type="match status" value="1"/>
</dbReference>
<comment type="function">
    <text evidence="2">Hydrolyzes a variety of simple alpha-D-galactoside as well as more complex molecules such as oligosaccharides and polysaccharides.</text>
</comment>
<evidence type="ECO:0000256" key="7">
    <source>
        <dbReference type="ARBA" id="ARBA00022729"/>
    </source>
</evidence>
<evidence type="ECO:0000256" key="5">
    <source>
        <dbReference type="ARBA" id="ARBA00012755"/>
    </source>
</evidence>
<dbReference type="Gene3D" id="2.80.10.50">
    <property type="match status" value="1"/>
</dbReference>
<evidence type="ECO:0000256" key="11">
    <source>
        <dbReference type="ARBA" id="ARBA00023180"/>
    </source>
</evidence>